<dbReference type="PANTHER" id="PTHR23028:SF53">
    <property type="entry name" value="ACYL_TRANSF_3 DOMAIN-CONTAINING PROTEIN"/>
    <property type="match status" value="1"/>
</dbReference>
<gene>
    <name evidence="4" type="primary">oatA_2</name>
    <name evidence="4" type="ORF">NCTC11862_00102</name>
</gene>
<feature type="transmembrane region" description="Helical" evidence="1">
    <location>
        <begin position="206"/>
        <end position="226"/>
    </location>
</feature>
<dbReference type="GO" id="GO:0009103">
    <property type="term" value="P:lipopolysaccharide biosynthetic process"/>
    <property type="evidence" value="ECO:0007669"/>
    <property type="project" value="TreeGrafter"/>
</dbReference>
<sequence length="691" mass="76134">MTSTQSRPAYRYDLDGLRGYAIALVVLFHVYVGRVSGGVDVFLLLSGFFFLGSQLRYALRPHASLNPWWPIWRTARRLLPALAVTLVATVIAVLLFAPELMTPELTQQLTAAAFYFINWELISQDLAYSAASVDTSPLQHLWSMSVQGQFYLIGILFAIGVAWWARRRNTPRDVAKRTVGVILLVVTIVSFLWASRFGLVGTPDNYYSTFSRMWELTLGGLLAIMAHRLTVPAKVAPWTAGLGVFMITITGFAIPTSLAFPGPLALLPLTGAMLVIISTGNHPVSRVLSSKPATWLGSIAYSLYLWHWPMLIITTAVTGHDTPPVWLGTLVIAASLLLAHFTHKWIEEPLRQHRKRPTHLEAPVPEAMATLQQPKGRQRAAGGVVVAALLAAIVSVQPVWQKLTDNSSDRLDPTRYPGAMAQFGAPPPNVKPQPNPALIAGMYPPIGMDECMINMYAPPEEFRGEDCVYGNPDAETTVLLVGGSHAEPYGIPLDSLGQQHDFRVIPLIRQQCPIMLDDDTGVLPECVAWSENAFQRIIEFDPDLVVSTSTRPQGEIGHGPDIVPAGYANFWQALDDYGIPFLGLRDNPWFFDDALDPEDPNHCMLRDEDEDACSMDRAAVYSPVDPAQLLLGSMSNAVAVDTADWFCSAESCSPIVGNIFAYRDTNHISNQFAATTEELLWENMRPFLARG</sequence>
<dbReference type="InterPro" id="IPR050879">
    <property type="entry name" value="Acyltransferase_3"/>
</dbReference>
<feature type="transmembrane region" description="Helical" evidence="1">
    <location>
        <begin position="293"/>
        <end position="313"/>
    </location>
</feature>
<feature type="transmembrane region" description="Helical" evidence="1">
    <location>
        <begin position="264"/>
        <end position="281"/>
    </location>
</feature>
<dbReference type="AlphaFoldDB" id="A0A376CID0"/>
<evidence type="ECO:0000259" key="3">
    <source>
        <dbReference type="Pfam" id="PF19040"/>
    </source>
</evidence>
<dbReference type="GO" id="GO:0016020">
    <property type="term" value="C:membrane"/>
    <property type="evidence" value="ECO:0007669"/>
    <property type="project" value="TreeGrafter"/>
</dbReference>
<feature type="transmembrane region" description="Helical" evidence="1">
    <location>
        <begin position="325"/>
        <end position="346"/>
    </location>
</feature>
<dbReference type="InterPro" id="IPR002656">
    <property type="entry name" value="Acyl_transf_3_dom"/>
</dbReference>
<dbReference type="Pfam" id="PF01757">
    <property type="entry name" value="Acyl_transf_3"/>
    <property type="match status" value="1"/>
</dbReference>
<organism evidence="4 5">
    <name type="scientific">Corynebacterium pilosum</name>
    <dbReference type="NCBI Taxonomy" id="35756"/>
    <lineage>
        <taxon>Bacteria</taxon>
        <taxon>Bacillati</taxon>
        <taxon>Actinomycetota</taxon>
        <taxon>Actinomycetes</taxon>
        <taxon>Mycobacteriales</taxon>
        <taxon>Corynebacteriaceae</taxon>
        <taxon>Corynebacterium</taxon>
    </lineage>
</organism>
<feature type="transmembrane region" description="Helical" evidence="1">
    <location>
        <begin position="177"/>
        <end position="194"/>
    </location>
</feature>
<dbReference type="Proteomes" id="UP000254467">
    <property type="component" value="Unassembled WGS sequence"/>
</dbReference>
<feature type="transmembrane region" description="Helical" evidence="1">
    <location>
        <begin position="380"/>
        <end position="400"/>
    </location>
</feature>
<dbReference type="PANTHER" id="PTHR23028">
    <property type="entry name" value="ACETYLTRANSFERASE"/>
    <property type="match status" value="1"/>
</dbReference>
<feature type="transmembrane region" description="Helical" evidence="1">
    <location>
        <begin position="12"/>
        <end position="32"/>
    </location>
</feature>
<feature type="transmembrane region" description="Helical" evidence="1">
    <location>
        <begin position="148"/>
        <end position="165"/>
    </location>
</feature>
<keyword evidence="4" id="KW-0808">Transferase</keyword>
<feature type="transmembrane region" description="Helical" evidence="1">
    <location>
        <begin position="78"/>
        <end position="97"/>
    </location>
</feature>
<dbReference type="InterPro" id="IPR043968">
    <property type="entry name" value="SGNH"/>
</dbReference>
<keyword evidence="1" id="KW-0472">Membrane</keyword>
<dbReference type="Pfam" id="PF19040">
    <property type="entry name" value="SGNH"/>
    <property type="match status" value="1"/>
</dbReference>
<dbReference type="EMBL" id="UFXQ01000001">
    <property type="protein sequence ID" value="STC68184.1"/>
    <property type="molecule type" value="Genomic_DNA"/>
</dbReference>
<evidence type="ECO:0000313" key="4">
    <source>
        <dbReference type="EMBL" id="STC68184.1"/>
    </source>
</evidence>
<dbReference type="GO" id="GO:0016747">
    <property type="term" value="F:acyltransferase activity, transferring groups other than amino-acyl groups"/>
    <property type="evidence" value="ECO:0007669"/>
    <property type="project" value="InterPro"/>
</dbReference>
<keyword evidence="1" id="KW-0812">Transmembrane</keyword>
<keyword evidence="4" id="KW-0012">Acyltransferase</keyword>
<reference evidence="4 5" key="1">
    <citation type="submission" date="2018-06" db="EMBL/GenBank/DDBJ databases">
        <authorList>
            <consortium name="Pathogen Informatics"/>
            <person name="Doyle S."/>
        </authorList>
    </citation>
    <scope>NUCLEOTIDE SEQUENCE [LARGE SCALE GENOMIC DNA]</scope>
    <source>
        <strain evidence="4 5">NCTC11862</strain>
    </source>
</reference>
<feature type="transmembrane region" description="Helical" evidence="1">
    <location>
        <begin position="38"/>
        <end position="57"/>
    </location>
</feature>
<protein>
    <submittedName>
        <fullName evidence="4">Lipopolysaccharide biosynthesis acyltransferase, m</fullName>
        <ecNumber evidence="4">2.3.1.-</ecNumber>
    </submittedName>
</protein>
<feature type="transmembrane region" description="Helical" evidence="1">
    <location>
        <begin position="238"/>
        <end position="258"/>
    </location>
</feature>
<dbReference type="STRING" id="35756.GCA_001044155_01357"/>
<accession>A0A376CID0</accession>
<feature type="domain" description="Acyltransferase 3" evidence="2">
    <location>
        <begin position="12"/>
        <end position="339"/>
    </location>
</feature>
<keyword evidence="1" id="KW-1133">Transmembrane helix</keyword>
<feature type="domain" description="SGNH" evidence="3">
    <location>
        <begin position="463"/>
        <end position="677"/>
    </location>
</feature>
<keyword evidence="5" id="KW-1185">Reference proteome</keyword>
<dbReference type="EC" id="2.3.1.-" evidence="4"/>
<name>A0A376CID0_9CORY</name>
<evidence type="ECO:0000313" key="5">
    <source>
        <dbReference type="Proteomes" id="UP000254467"/>
    </source>
</evidence>
<evidence type="ECO:0000259" key="2">
    <source>
        <dbReference type="Pfam" id="PF01757"/>
    </source>
</evidence>
<dbReference type="RefSeq" id="WP_026254190.1">
    <property type="nucleotide sequence ID" value="NZ_UFXQ01000001.1"/>
</dbReference>
<evidence type="ECO:0000256" key="1">
    <source>
        <dbReference type="SAM" id="Phobius"/>
    </source>
</evidence>
<dbReference type="OrthoDB" id="3404679at2"/>
<proteinExistence type="predicted"/>